<reference evidence="1 2" key="1">
    <citation type="submission" date="2016-05" db="EMBL/GenBank/DDBJ databases">
        <title>Single-cell genome of chain-forming Candidatus Thiomargarita nelsonii and comparison to other large sulfur-oxidizing bacteria.</title>
        <authorList>
            <person name="Winkel M."/>
            <person name="Salman V."/>
            <person name="Woyke T."/>
            <person name="Schulz-Vogt H."/>
            <person name="Richter M."/>
            <person name="Flood B."/>
            <person name="Bailey J."/>
            <person name="Amann R."/>
            <person name="Mussmann M."/>
        </authorList>
    </citation>
    <scope>NUCLEOTIDE SEQUENCE [LARGE SCALE GENOMIC DNA]</scope>
    <source>
        <strain evidence="1 2">THI036</strain>
    </source>
</reference>
<comment type="caution">
    <text evidence="1">The sequence shown here is derived from an EMBL/GenBank/DDBJ whole genome shotgun (WGS) entry which is preliminary data.</text>
</comment>
<dbReference type="EMBL" id="LUTY01002141">
    <property type="protein sequence ID" value="OAD20740.1"/>
    <property type="molecule type" value="Genomic_DNA"/>
</dbReference>
<sequence>MVIPALAAEWSFDEMIGEVESKLPLLEKQAQVIVKMLNSEKHRQQIEADLAKSCSKELLGTNTYLYRVLKKLGMPLEEN</sequence>
<proteinExistence type="predicted"/>
<keyword evidence="2" id="KW-1185">Reference proteome</keyword>
<evidence type="ECO:0000313" key="1">
    <source>
        <dbReference type="EMBL" id="OAD20740.1"/>
    </source>
</evidence>
<protein>
    <submittedName>
        <fullName evidence="1">Uncharacterized protein</fullName>
    </submittedName>
</protein>
<dbReference type="Proteomes" id="UP000076962">
    <property type="component" value="Unassembled WGS sequence"/>
</dbReference>
<dbReference type="AlphaFoldDB" id="A0A0A6RL45"/>
<evidence type="ECO:0000313" key="2">
    <source>
        <dbReference type="Proteomes" id="UP000076962"/>
    </source>
</evidence>
<organism evidence="1 2">
    <name type="scientific">Candidatus Thiomargarita nelsonii</name>
    <dbReference type="NCBI Taxonomy" id="1003181"/>
    <lineage>
        <taxon>Bacteria</taxon>
        <taxon>Pseudomonadati</taxon>
        <taxon>Pseudomonadota</taxon>
        <taxon>Gammaproteobacteria</taxon>
        <taxon>Thiotrichales</taxon>
        <taxon>Thiotrichaceae</taxon>
        <taxon>Thiomargarita</taxon>
    </lineage>
</organism>
<accession>A0A0A6RL45</accession>
<name>A0A0A6RL45_9GAMM</name>
<gene>
    <name evidence="1" type="ORF">THIOM_003529</name>
</gene>